<keyword evidence="8" id="KW-1185">Reference proteome</keyword>
<protein>
    <recommendedName>
        <fullName evidence="6">Globin domain-containing protein</fullName>
    </recommendedName>
</protein>
<evidence type="ECO:0000313" key="7">
    <source>
        <dbReference type="EMBL" id="MXU64981.1"/>
    </source>
</evidence>
<dbReference type="InterPro" id="IPR012292">
    <property type="entry name" value="Globin/Proto"/>
</dbReference>
<dbReference type="PROSITE" id="PS01033">
    <property type="entry name" value="GLOBIN"/>
    <property type="match status" value="1"/>
</dbReference>
<reference evidence="7 8" key="1">
    <citation type="submission" date="2019-12" db="EMBL/GenBank/DDBJ databases">
        <title>Strain KN286 was isolated from seawater, which was collected from Caroline Seamount in the tropical western Pacific.</title>
        <authorList>
            <person name="Wang Q."/>
        </authorList>
    </citation>
    <scope>NUCLEOTIDE SEQUENCE [LARGE SCALE GENOMIC DNA]</scope>
    <source>
        <strain evidence="7 8">KN286</strain>
    </source>
</reference>
<dbReference type="GO" id="GO:0005344">
    <property type="term" value="F:oxygen carrier activity"/>
    <property type="evidence" value="ECO:0007669"/>
    <property type="project" value="UniProtKB-KW"/>
</dbReference>
<dbReference type="InterPro" id="IPR009050">
    <property type="entry name" value="Globin-like_sf"/>
</dbReference>
<keyword evidence="3" id="KW-0479">Metal-binding</keyword>
<name>A0A6B0U1K2_9RHOB</name>
<dbReference type="GO" id="GO:0019825">
    <property type="term" value="F:oxygen binding"/>
    <property type="evidence" value="ECO:0007669"/>
    <property type="project" value="InterPro"/>
</dbReference>
<dbReference type="AlphaFoldDB" id="A0A6B0U1K2"/>
<evidence type="ECO:0000256" key="4">
    <source>
        <dbReference type="ARBA" id="ARBA00023004"/>
    </source>
</evidence>
<organism evidence="7 8">
    <name type="scientific">Oceanomicrobium pacificus</name>
    <dbReference type="NCBI Taxonomy" id="2692916"/>
    <lineage>
        <taxon>Bacteria</taxon>
        <taxon>Pseudomonadati</taxon>
        <taxon>Pseudomonadota</taxon>
        <taxon>Alphaproteobacteria</taxon>
        <taxon>Rhodobacterales</taxon>
        <taxon>Paracoccaceae</taxon>
        <taxon>Oceanomicrobium</taxon>
    </lineage>
</organism>
<dbReference type="GO" id="GO:0046872">
    <property type="term" value="F:metal ion binding"/>
    <property type="evidence" value="ECO:0007669"/>
    <property type="project" value="UniProtKB-KW"/>
</dbReference>
<dbReference type="InterPro" id="IPR000971">
    <property type="entry name" value="Globin"/>
</dbReference>
<dbReference type="GO" id="GO:0071500">
    <property type="term" value="P:cellular response to nitrosative stress"/>
    <property type="evidence" value="ECO:0007669"/>
    <property type="project" value="TreeGrafter"/>
</dbReference>
<dbReference type="GO" id="GO:0071949">
    <property type="term" value="F:FAD binding"/>
    <property type="evidence" value="ECO:0007669"/>
    <property type="project" value="TreeGrafter"/>
</dbReference>
<dbReference type="RefSeq" id="WP_160852827.1">
    <property type="nucleotide sequence ID" value="NZ_WUWG01000001.1"/>
</dbReference>
<dbReference type="Proteomes" id="UP000436016">
    <property type="component" value="Unassembled WGS sequence"/>
</dbReference>
<evidence type="ECO:0000313" key="8">
    <source>
        <dbReference type="Proteomes" id="UP000436016"/>
    </source>
</evidence>
<keyword evidence="5" id="KW-0813">Transport</keyword>
<dbReference type="EMBL" id="WUWG01000001">
    <property type="protein sequence ID" value="MXU64981.1"/>
    <property type="molecule type" value="Genomic_DNA"/>
</dbReference>
<accession>A0A6B0U1K2</accession>
<keyword evidence="4" id="KW-0408">Iron</keyword>
<sequence length="146" mass="16539">MAETKTRFPDATAETVARVKRSFDLLSSRYQPTSLAFYNRLFEIDPSLRQMFRDDILGQGMSFMRTLRILIDNLENPGAISERYTDLGQGHALIGVEAEHFVSMEEALIETLREELGPAFDDDTETAWRIAFTRVAAEMMVRGGIA</sequence>
<comment type="caution">
    <text evidence="7">The sequence shown here is derived from an EMBL/GenBank/DDBJ whole genome shotgun (WGS) entry which is preliminary data.</text>
</comment>
<gene>
    <name evidence="7" type="ORF">GSH16_05950</name>
</gene>
<dbReference type="Gene3D" id="1.10.490.10">
    <property type="entry name" value="Globins"/>
    <property type="match status" value="1"/>
</dbReference>
<dbReference type="PANTHER" id="PTHR43396:SF3">
    <property type="entry name" value="FLAVOHEMOPROTEIN"/>
    <property type="match status" value="1"/>
</dbReference>
<evidence type="ECO:0000259" key="6">
    <source>
        <dbReference type="PROSITE" id="PS01033"/>
    </source>
</evidence>
<evidence type="ECO:0000256" key="1">
    <source>
        <dbReference type="ARBA" id="ARBA00022617"/>
    </source>
</evidence>
<feature type="domain" description="Globin" evidence="6">
    <location>
        <begin position="10"/>
        <end position="144"/>
    </location>
</feature>
<dbReference type="GO" id="GO:0020037">
    <property type="term" value="F:heme binding"/>
    <property type="evidence" value="ECO:0007669"/>
    <property type="project" value="InterPro"/>
</dbReference>
<dbReference type="GO" id="GO:0046210">
    <property type="term" value="P:nitric oxide catabolic process"/>
    <property type="evidence" value="ECO:0007669"/>
    <property type="project" value="TreeGrafter"/>
</dbReference>
<keyword evidence="2 5" id="KW-0561">Oxygen transport</keyword>
<evidence type="ECO:0000256" key="3">
    <source>
        <dbReference type="ARBA" id="ARBA00022723"/>
    </source>
</evidence>
<evidence type="ECO:0000256" key="2">
    <source>
        <dbReference type="ARBA" id="ARBA00022621"/>
    </source>
</evidence>
<dbReference type="PANTHER" id="PTHR43396">
    <property type="entry name" value="FLAVOHEMOPROTEIN"/>
    <property type="match status" value="1"/>
</dbReference>
<proteinExistence type="inferred from homology"/>
<dbReference type="Pfam" id="PF00042">
    <property type="entry name" value="Globin"/>
    <property type="match status" value="1"/>
</dbReference>
<dbReference type="SUPFAM" id="SSF46458">
    <property type="entry name" value="Globin-like"/>
    <property type="match status" value="1"/>
</dbReference>
<keyword evidence="1 5" id="KW-0349">Heme</keyword>
<comment type="similarity">
    <text evidence="5">Belongs to the globin family.</text>
</comment>
<evidence type="ECO:0000256" key="5">
    <source>
        <dbReference type="RuleBase" id="RU000356"/>
    </source>
</evidence>
<dbReference type="GO" id="GO:0008941">
    <property type="term" value="F:nitric oxide dioxygenase NAD(P)H activity"/>
    <property type="evidence" value="ECO:0007669"/>
    <property type="project" value="TreeGrafter"/>
</dbReference>